<keyword evidence="2" id="KW-1185">Reference proteome</keyword>
<evidence type="ECO:0000313" key="1">
    <source>
        <dbReference type="EMBL" id="CAB3379796.1"/>
    </source>
</evidence>
<evidence type="ECO:0000313" key="2">
    <source>
        <dbReference type="Proteomes" id="UP000494165"/>
    </source>
</evidence>
<name>A0A8S1DFC0_9INSE</name>
<gene>
    <name evidence="1" type="ORF">CLODIP_2_CD11567</name>
</gene>
<accession>A0A8S1DFC0</accession>
<dbReference type="EMBL" id="CADEPI010000195">
    <property type="protein sequence ID" value="CAB3379796.1"/>
    <property type="molecule type" value="Genomic_DNA"/>
</dbReference>
<proteinExistence type="predicted"/>
<protein>
    <submittedName>
        <fullName evidence="1">Uncharacterized protein</fullName>
    </submittedName>
</protein>
<dbReference type="Proteomes" id="UP000494165">
    <property type="component" value="Unassembled WGS sequence"/>
</dbReference>
<dbReference type="AlphaFoldDB" id="A0A8S1DFC0"/>
<sequence>MIIVVQLVTDLWVCDLRKAALFFSPIAYLMICHEQIRIKPSLKIKAKGVRLPQMVHLQPRLLQDQKGYKVFFARQRSFETTWKSF</sequence>
<reference evidence="1 2" key="1">
    <citation type="submission" date="2020-04" db="EMBL/GenBank/DDBJ databases">
        <authorList>
            <person name="Alioto T."/>
            <person name="Alioto T."/>
            <person name="Gomez Garrido J."/>
        </authorList>
    </citation>
    <scope>NUCLEOTIDE SEQUENCE [LARGE SCALE GENOMIC DNA]</scope>
</reference>
<comment type="caution">
    <text evidence="1">The sequence shown here is derived from an EMBL/GenBank/DDBJ whole genome shotgun (WGS) entry which is preliminary data.</text>
</comment>
<organism evidence="1 2">
    <name type="scientific">Cloeon dipterum</name>
    <dbReference type="NCBI Taxonomy" id="197152"/>
    <lineage>
        <taxon>Eukaryota</taxon>
        <taxon>Metazoa</taxon>
        <taxon>Ecdysozoa</taxon>
        <taxon>Arthropoda</taxon>
        <taxon>Hexapoda</taxon>
        <taxon>Insecta</taxon>
        <taxon>Pterygota</taxon>
        <taxon>Palaeoptera</taxon>
        <taxon>Ephemeroptera</taxon>
        <taxon>Pisciforma</taxon>
        <taxon>Baetidae</taxon>
        <taxon>Cloeon</taxon>
    </lineage>
</organism>